<proteinExistence type="predicted"/>
<sequence>MLFKKKHLLIVHDANIRRCGSVKPLGETLAPLMEGPSFEETKSCSKRQSSFRYWVKDQLQKKALPLLGCRRSDIRLLLGVVGASLGPFPVGKLPPTLSPKDGPIEASSAQYIVQQYIAATGGIKLQNEIHNLYALGKVDMVVAEFDTTSRVLNSHLPVKTHEAGCFVLWQMMPEKWHVELAVSESKMQAGSDGKVVWQHTPWSGSHASKGPVRPLRRTLQGLDPKTTANMFANGICVGEKRIGADECFILKLAADSFTLAARNDGPIDVIRHVVFGYFSQKTGLLMYMEDSHLVRIQATGADTVYMETTIKTTLEDYRPVNGLMVAHMGSSVVRIFRFGESAKFQVKIRIEETWTIEEFAYNVPGLSTESFIPPTDVQGCSNNETKEVAWEEKAYAGLFLT</sequence>
<keyword evidence="2" id="KW-1185">Reference proteome</keyword>
<dbReference type="Proteomes" id="UP001162992">
    <property type="component" value="Chromosome 1"/>
</dbReference>
<protein>
    <submittedName>
        <fullName evidence="1">Uncharacterized protein</fullName>
    </submittedName>
</protein>
<comment type="caution">
    <text evidence="1">The sequence shown here is derived from an EMBL/GenBank/DDBJ whole genome shotgun (WGS) entry which is preliminary data.</text>
</comment>
<accession>A0ACC2ENR6</accession>
<organism evidence="1 2">
    <name type="scientific">Diphasiastrum complanatum</name>
    <name type="common">Issler's clubmoss</name>
    <name type="synonym">Lycopodium complanatum</name>
    <dbReference type="NCBI Taxonomy" id="34168"/>
    <lineage>
        <taxon>Eukaryota</taxon>
        <taxon>Viridiplantae</taxon>
        <taxon>Streptophyta</taxon>
        <taxon>Embryophyta</taxon>
        <taxon>Tracheophyta</taxon>
        <taxon>Lycopodiopsida</taxon>
        <taxon>Lycopodiales</taxon>
        <taxon>Lycopodiaceae</taxon>
        <taxon>Lycopodioideae</taxon>
        <taxon>Diphasiastrum</taxon>
    </lineage>
</organism>
<evidence type="ECO:0000313" key="1">
    <source>
        <dbReference type="EMBL" id="KAJ7568164.1"/>
    </source>
</evidence>
<dbReference type="EMBL" id="CM055092">
    <property type="protein sequence ID" value="KAJ7568164.1"/>
    <property type="molecule type" value="Genomic_DNA"/>
</dbReference>
<name>A0ACC2ENR6_DIPCM</name>
<reference evidence="2" key="1">
    <citation type="journal article" date="2024" name="Proc. Natl. Acad. Sci. U.S.A.">
        <title>Extraordinary preservation of gene collinearity over three hundred million years revealed in homosporous lycophytes.</title>
        <authorList>
            <person name="Li C."/>
            <person name="Wickell D."/>
            <person name="Kuo L.Y."/>
            <person name="Chen X."/>
            <person name="Nie B."/>
            <person name="Liao X."/>
            <person name="Peng D."/>
            <person name="Ji J."/>
            <person name="Jenkins J."/>
            <person name="Williams M."/>
            <person name="Shu S."/>
            <person name="Plott C."/>
            <person name="Barry K."/>
            <person name="Rajasekar S."/>
            <person name="Grimwood J."/>
            <person name="Han X."/>
            <person name="Sun S."/>
            <person name="Hou Z."/>
            <person name="He W."/>
            <person name="Dai G."/>
            <person name="Sun C."/>
            <person name="Schmutz J."/>
            <person name="Leebens-Mack J.H."/>
            <person name="Li F.W."/>
            <person name="Wang L."/>
        </authorList>
    </citation>
    <scope>NUCLEOTIDE SEQUENCE [LARGE SCALE GENOMIC DNA]</scope>
    <source>
        <strain evidence="2">cv. PW_Plant_1</strain>
    </source>
</reference>
<gene>
    <name evidence="1" type="ORF">O6H91_01G021000</name>
</gene>
<evidence type="ECO:0000313" key="2">
    <source>
        <dbReference type="Proteomes" id="UP001162992"/>
    </source>
</evidence>